<accession>A0A0V0WX71</accession>
<comment type="caution">
    <text evidence="2">The sequence shown here is derived from an EMBL/GenBank/DDBJ whole genome shotgun (WGS) entry which is preliminary data.</text>
</comment>
<evidence type="ECO:0000256" key="1">
    <source>
        <dbReference type="SAM" id="MobiDB-lite"/>
    </source>
</evidence>
<reference evidence="2 3" key="1">
    <citation type="submission" date="2015-01" db="EMBL/GenBank/DDBJ databases">
        <title>Evolution of Trichinella species and genotypes.</title>
        <authorList>
            <person name="Korhonen P.K."/>
            <person name="Edoardo P."/>
            <person name="Giuseppe L.R."/>
            <person name="Gasser R.B."/>
        </authorList>
    </citation>
    <scope>NUCLEOTIDE SEQUENCE [LARGE SCALE GENOMIC DNA]</scope>
    <source>
        <strain evidence="2">ISS141</strain>
    </source>
</reference>
<dbReference type="EMBL" id="JYDU01000817">
    <property type="protein sequence ID" value="KRX80317.1"/>
    <property type="molecule type" value="Genomic_DNA"/>
</dbReference>
<proteinExistence type="predicted"/>
<gene>
    <name evidence="2" type="ORF">T4E_2738</name>
</gene>
<feature type="non-terminal residue" evidence="2">
    <location>
        <position position="123"/>
    </location>
</feature>
<evidence type="ECO:0000313" key="2">
    <source>
        <dbReference type="EMBL" id="KRX80317.1"/>
    </source>
</evidence>
<evidence type="ECO:0000313" key="3">
    <source>
        <dbReference type="Proteomes" id="UP000054815"/>
    </source>
</evidence>
<dbReference type="Proteomes" id="UP000054815">
    <property type="component" value="Unassembled WGS sequence"/>
</dbReference>
<feature type="region of interest" description="Disordered" evidence="1">
    <location>
        <begin position="1"/>
        <end position="26"/>
    </location>
</feature>
<dbReference type="AlphaFoldDB" id="A0A0V0WX71"/>
<feature type="compositionally biased region" description="Acidic residues" evidence="1">
    <location>
        <begin position="14"/>
        <end position="23"/>
    </location>
</feature>
<sequence>MGSFSAFSLFDEQNSTDDGEEQQLEQAQQRLIHVALEPKLAVGQRLNNAAAIVDVNTMEMTRSSISTTESDELTTVDWHGCRQTAQRASKRNLIITNPLYRRRSVSYTHLMKCPLERKRFNGR</sequence>
<name>A0A0V0WX71_TRIPS</name>
<protein>
    <submittedName>
        <fullName evidence="2">Uncharacterized protein</fullName>
    </submittedName>
</protein>
<organism evidence="2 3">
    <name type="scientific">Trichinella pseudospiralis</name>
    <name type="common">Parasitic roundworm</name>
    <dbReference type="NCBI Taxonomy" id="6337"/>
    <lineage>
        <taxon>Eukaryota</taxon>
        <taxon>Metazoa</taxon>
        <taxon>Ecdysozoa</taxon>
        <taxon>Nematoda</taxon>
        <taxon>Enoplea</taxon>
        <taxon>Dorylaimia</taxon>
        <taxon>Trichinellida</taxon>
        <taxon>Trichinellidae</taxon>
        <taxon>Trichinella</taxon>
    </lineage>
</organism>
<dbReference type="STRING" id="6337.A0A0V0WX71"/>